<dbReference type="EC" id="2.6.1.-" evidence="6"/>
<dbReference type="EMBL" id="VUMD01000007">
    <property type="protein sequence ID" value="MSS36840.1"/>
    <property type="molecule type" value="Genomic_DNA"/>
</dbReference>
<evidence type="ECO:0000256" key="5">
    <source>
        <dbReference type="ARBA" id="ARBA00022898"/>
    </source>
</evidence>
<accession>A0A7X2NL31</accession>
<dbReference type="Pfam" id="PF00155">
    <property type="entry name" value="Aminotran_1_2"/>
    <property type="match status" value="1"/>
</dbReference>
<keyword evidence="3 6" id="KW-0032">Aminotransferase</keyword>
<gene>
    <name evidence="8" type="ORF">FYJ39_09700</name>
</gene>
<dbReference type="PANTHER" id="PTHR46383:SF3">
    <property type="entry name" value="ASPARTATE AMINOTRANSFERASE-RELATED"/>
    <property type="match status" value="1"/>
</dbReference>
<name>A0A7X2NL31_9CLOT</name>
<comment type="caution">
    <text evidence="8">The sequence shown here is derived from an EMBL/GenBank/DDBJ whole genome shotgun (WGS) entry which is preliminary data.</text>
</comment>
<dbReference type="InterPro" id="IPR015422">
    <property type="entry name" value="PyrdxlP-dep_Trfase_small"/>
</dbReference>
<evidence type="ECO:0000256" key="1">
    <source>
        <dbReference type="ARBA" id="ARBA00001933"/>
    </source>
</evidence>
<dbReference type="InterPro" id="IPR015421">
    <property type="entry name" value="PyrdxlP-dep_Trfase_major"/>
</dbReference>
<dbReference type="GO" id="GO:0006520">
    <property type="term" value="P:amino acid metabolic process"/>
    <property type="evidence" value="ECO:0007669"/>
    <property type="project" value="InterPro"/>
</dbReference>
<dbReference type="AlphaFoldDB" id="A0A7X2NL31"/>
<keyword evidence="5" id="KW-0663">Pyridoxal phosphate</keyword>
<evidence type="ECO:0000259" key="7">
    <source>
        <dbReference type="Pfam" id="PF00155"/>
    </source>
</evidence>
<dbReference type="InterPro" id="IPR050596">
    <property type="entry name" value="AspAT/PAT-like"/>
</dbReference>
<proteinExistence type="inferred from homology"/>
<dbReference type="CDD" id="cd00609">
    <property type="entry name" value="AAT_like"/>
    <property type="match status" value="1"/>
</dbReference>
<dbReference type="FunFam" id="3.40.640.10:FF:000033">
    <property type="entry name" value="Aspartate aminotransferase"/>
    <property type="match status" value="1"/>
</dbReference>
<dbReference type="GO" id="GO:0008483">
    <property type="term" value="F:transaminase activity"/>
    <property type="evidence" value="ECO:0007669"/>
    <property type="project" value="UniProtKB-KW"/>
</dbReference>
<protein>
    <recommendedName>
        <fullName evidence="6">Aminotransferase</fullName>
        <ecNumber evidence="6">2.6.1.-</ecNumber>
    </recommendedName>
</protein>
<evidence type="ECO:0000256" key="6">
    <source>
        <dbReference type="RuleBase" id="RU000481"/>
    </source>
</evidence>
<sequence>MRNPVSDKIVNIPFSGIRKFFDIVSEMKDAISLGVGEPDFETPWHIREEGIYSLEKGRTFYTSNAGLKPLKEEICRYLKRRCDVSYDPEQEVLVTVGGSEAIDIAMRAMLNEGDEVLVPQPSYVSYVPCVALADGVPVVIELEEKDEFKLTPKKLLEKITERTKLLVLPFPNNPTGAIMEKERLEEIAKIVIEKDLFVISDEIYSELTYKDQHATIAAIPGMKERTVLINGFSKSYAMTGWRLGYAAAPKVILEQMLKIHQYAIMCAPTTSQYAAVSALKNGDGDVAMMRESYNQRRRFLLNSFKEMGVDCFEPMGAFYTFPNIKRFGMTSEEFATELLKKEKVAVVPGTAFGDCGEGFVRISYAYSLESLKEALGRIRRFVDKLDGKV</sequence>
<feature type="domain" description="Aminotransferase class I/classII large" evidence="7">
    <location>
        <begin position="29"/>
        <end position="378"/>
    </location>
</feature>
<dbReference type="InterPro" id="IPR004839">
    <property type="entry name" value="Aminotransferase_I/II_large"/>
</dbReference>
<evidence type="ECO:0000256" key="4">
    <source>
        <dbReference type="ARBA" id="ARBA00022679"/>
    </source>
</evidence>
<evidence type="ECO:0000313" key="8">
    <source>
        <dbReference type="EMBL" id="MSS36840.1"/>
    </source>
</evidence>
<comment type="cofactor">
    <cofactor evidence="1 6">
        <name>pyridoxal 5'-phosphate</name>
        <dbReference type="ChEBI" id="CHEBI:597326"/>
    </cofactor>
</comment>
<evidence type="ECO:0000256" key="2">
    <source>
        <dbReference type="ARBA" id="ARBA00007441"/>
    </source>
</evidence>
<dbReference type="RefSeq" id="WP_154472277.1">
    <property type="nucleotide sequence ID" value="NZ_DBEWUL010000096.1"/>
</dbReference>
<dbReference type="InterPro" id="IPR015424">
    <property type="entry name" value="PyrdxlP-dep_Trfase"/>
</dbReference>
<dbReference type="PANTHER" id="PTHR46383">
    <property type="entry name" value="ASPARTATE AMINOTRANSFERASE"/>
    <property type="match status" value="1"/>
</dbReference>
<dbReference type="InterPro" id="IPR004838">
    <property type="entry name" value="NHTrfase_class1_PyrdxlP-BS"/>
</dbReference>
<reference evidence="8 9" key="1">
    <citation type="submission" date="2019-08" db="EMBL/GenBank/DDBJ databases">
        <title>In-depth cultivation of the pig gut microbiome towards novel bacterial diversity and tailored functional studies.</title>
        <authorList>
            <person name="Wylensek D."/>
            <person name="Hitch T.C.A."/>
            <person name="Clavel T."/>
        </authorList>
    </citation>
    <scope>NUCLEOTIDE SEQUENCE [LARGE SCALE GENOMIC DNA]</scope>
    <source>
        <strain evidence="8 9">WCA-389-WT-23D1</strain>
    </source>
</reference>
<organism evidence="8 9">
    <name type="scientific">Clostridium porci</name>
    <dbReference type="NCBI Taxonomy" id="2605778"/>
    <lineage>
        <taxon>Bacteria</taxon>
        <taxon>Bacillati</taxon>
        <taxon>Bacillota</taxon>
        <taxon>Clostridia</taxon>
        <taxon>Eubacteriales</taxon>
        <taxon>Clostridiaceae</taxon>
        <taxon>Clostridium</taxon>
    </lineage>
</organism>
<dbReference type="Proteomes" id="UP000429958">
    <property type="component" value="Unassembled WGS sequence"/>
</dbReference>
<comment type="similarity">
    <text evidence="2 6">Belongs to the class-I pyridoxal-phosphate-dependent aminotransferase family.</text>
</comment>
<keyword evidence="4 6" id="KW-0808">Transferase</keyword>
<dbReference type="SUPFAM" id="SSF53383">
    <property type="entry name" value="PLP-dependent transferases"/>
    <property type="match status" value="1"/>
</dbReference>
<dbReference type="Gene3D" id="3.40.640.10">
    <property type="entry name" value="Type I PLP-dependent aspartate aminotransferase-like (Major domain)"/>
    <property type="match status" value="1"/>
</dbReference>
<evidence type="ECO:0000256" key="3">
    <source>
        <dbReference type="ARBA" id="ARBA00022576"/>
    </source>
</evidence>
<dbReference type="GO" id="GO:0030170">
    <property type="term" value="F:pyridoxal phosphate binding"/>
    <property type="evidence" value="ECO:0007669"/>
    <property type="project" value="InterPro"/>
</dbReference>
<evidence type="ECO:0000313" key="9">
    <source>
        <dbReference type="Proteomes" id="UP000429958"/>
    </source>
</evidence>
<keyword evidence="9" id="KW-1185">Reference proteome</keyword>
<dbReference type="Gene3D" id="3.90.1150.10">
    <property type="entry name" value="Aspartate Aminotransferase, domain 1"/>
    <property type="match status" value="1"/>
</dbReference>
<dbReference type="PROSITE" id="PS00105">
    <property type="entry name" value="AA_TRANSFER_CLASS_1"/>
    <property type="match status" value="1"/>
</dbReference>